<dbReference type="SMR" id="P90757"/>
<feature type="domain" description="IFT140 first beta-propeller" evidence="8">
    <location>
        <begin position="4"/>
        <end position="383"/>
    </location>
</feature>
<dbReference type="DIP" id="DIP-61855N"/>
<dbReference type="WormBase" id="C27A7.4">
    <property type="protein sequence ID" value="CE42072"/>
    <property type="gene ID" value="WBGene00000490"/>
    <property type="gene designation" value="che-11"/>
</dbReference>
<dbReference type="GO" id="GO:0008340">
    <property type="term" value="P:determination of adult lifespan"/>
    <property type="evidence" value="ECO:0000315"/>
    <property type="project" value="WormBase"/>
</dbReference>
<dbReference type="ComplexPortal" id="CPX-1289">
    <property type="entry name" value="Intraflagellar transport complex A"/>
</dbReference>
<dbReference type="Pfam" id="PF23383">
    <property type="entry name" value="Beta-prop_IFT140_1st"/>
    <property type="match status" value="1"/>
</dbReference>
<dbReference type="GO" id="GO:0005929">
    <property type="term" value="C:cilium"/>
    <property type="evidence" value="ECO:0000303"/>
    <property type="project" value="ComplexPortal"/>
</dbReference>
<dbReference type="InterPro" id="IPR056168">
    <property type="entry name" value="TPR_IF140/IFT172/WDR19"/>
</dbReference>
<dbReference type="GO" id="GO:1905798">
    <property type="term" value="P:positive regulation of intraciliary anterograde transport"/>
    <property type="evidence" value="ECO:0000315"/>
    <property type="project" value="UniProtKB"/>
</dbReference>
<keyword evidence="6" id="KW-0175">Coiled coil</keyword>
<keyword evidence="5" id="KW-0966">Cell projection</keyword>
<dbReference type="GO" id="GO:0030991">
    <property type="term" value="C:intraciliary transport particle A"/>
    <property type="evidence" value="ECO:0000250"/>
    <property type="project" value="WormBase"/>
</dbReference>
<dbReference type="GO" id="GO:0036064">
    <property type="term" value="C:ciliary basal body"/>
    <property type="evidence" value="ECO:0000318"/>
    <property type="project" value="GO_Central"/>
</dbReference>
<dbReference type="RefSeq" id="NP_506047.5">
    <property type="nucleotide sequence ID" value="NM_073646.5"/>
</dbReference>
<feature type="domain" description="IF140 C-terminal TPR" evidence="10">
    <location>
        <begin position="1256"/>
        <end position="1380"/>
    </location>
</feature>
<evidence type="ECO:0000259" key="11">
    <source>
        <dbReference type="Pfam" id="PF24762"/>
    </source>
</evidence>
<feature type="domain" description="IFT140 second beta-propeller" evidence="9">
    <location>
        <begin position="395"/>
        <end position="709"/>
    </location>
</feature>
<dbReference type="PaxDb" id="6239-C27A7.4"/>
<dbReference type="InterPro" id="IPR056155">
    <property type="entry name" value="Beta-prop_IFT140_2nd"/>
</dbReference>
<dbReference type="GO" id="GO:0009408">
    <property type="term" value="P:response to heat"/>
    <property type="evidence" value="ECO:0000315"/>
    <property type="project" value="WormBase"/>
</dbReference>
<keyword evidence="3" id="KW-0677">Repeat</keyword>
<dbReference type="OMA" id="FYKFHTI"/>
<dbReference type="IntAct" id="P90757">
    <property type="interactions" value="2"/>
</dbReference>
<dbReference type="Reactome" id="R-CEL-5610787">
    <property type="pathway name" value="Hedgehog 'off' state"/>
</dbReference>
<dbReference type="SUPFAM" id="SSF48452">
    <property type="entry name" value="TPR-like"/>
    <property type="match status" value="1"/>
</dbReference>
<proteinExistence type="predicted"/>
<evidence type="ECO:0000256" key="6">
    <source>
        <dbReference type="SAM" id="Coils"/>
    </source>
</evidence>
<dbReference type="Reactome" id="R-CEL-5620924">
    <property type="pathway name" value="Intraflagellar transport"/>
</dbReference>
<feature type="region of interest" description="Disordered" evidence="7">
    <location>
        <begin position="156"/>
        <end position="183"/>
    </location>
</feature>
<dbReference type="UCSC" id="C27A7.4">
    <property type="organism name" value="c. elegans"/>
</dbReference>
<keyword evidence="13" id="KW-1185">Reference proteome</keyword>
<evidence type="ECO:0000259" key="9">
    <source>
        <dbReference type="Pfam" id="PF23385"/>
    </source>
</evidence>
<dbReference type="GO" id="GO:0005930">
    <property type="term" value="C:axoneme"/>
    <property type="evidence" value="ECO:0000318"/>
    <property type="project" value="GO_Central"/>
</dbReference>
<dbReference type="Bgee" id="WBGene00000490">
    <property type="expression patterns" value="Expressed in embryo and 3 other cell types or tissues"/>
</dbReference>
<dbReference type="Proteomes" id="UP000001940">
    <property type="component" value="Chromosome V"/>
</dbReference>
<dbReference type="SUPFAM" id="SSF82171">
    <property type="entry name" value="DPP6 N-terminal domain-like"/>
    <property type="match status" value="1"/>
</dbReference>
<evidence type="ECO:0000259" key="8">
    <source>
        <dbReference type="Pfam" id="PF23383"/>
    </source>
</evidence>
<dbReference type="PANTHER" id="PTHR15722:SF7">
    <property type="entry name" value="INTRAFLAGELLAR TRANSPORT PROTEIN 140 HOMOLOG"/>
    <property type="match status" value="1"/>
</dbReference>
<dbReference type="InterPro" id="IPR056154">
    <property type="entry name" value="Beta-prop_IFT140_1st"/>
</dbReference>
<dbReference type="FunFam" id="1.25.40.470:FF:000028">
    <property type="entry name" value="Intraflagellar transport protein 140-like protein"/>
    <property type="match status" value="1"/>
</dbReference>
<dbReference type="FunCoup" id="P90757">
    <property type="interactions" value="1348"/>
</dbReference>
<dbReference type="KEGG" id="cel:CELE_C27A7.4"/>
<dbReference type="HOGENOM" id="CLU_001853_1_0_1"/>
<dbReference type="GO" id="GO:1905801">
    <property type="term" value="P:positive regulation of intraciliary retrograde transport"/>
    <property type="evidence" value="ECO:0000315"/>
    <property type="project" value="UniProtKB"/>
</dbReference>
<evidence type="ECO:0000256" key="2">
    <source>
        <dbReference type="ARBA" id="ARBA00022574"/>
    </source>
</evidence>
<evidence type="ECO:0000313" key="13">
    <source>
        <dbReference type="Proteomes" id="UP000001940"/>
    </source>
</evidence>
<dbReference type="Pfam" id="PF24760">
    <property type="entry name" value="TPR_IF140_C"/>
    <property type="match status" value="1"/>
</dbReference>
<dbReference type="FunFam" id="2.130.10.10:FF:001854">
    <property type="entry name" value="Protein CBR-CHE-11"/>
    <property type="match status" value="1"/>
</dbReference>
<dbReference type="AlphaFoldDB" id="P90757"/>
<comment type="subcellular location">
    <subcellularLocation>
        <location evidence="1">Cell projection</location>
        <location evidence="1">Cilium</location>
    </subcellularLocation>
</comment>
<dbReference type="InParanoid" id="P90757"/>
<sequence>MKPFLIEWAPHCGWICVVTQDETTGEANVAFSDHSGSVQEKGPSKPGSVSCVRWHPKKQFVVVGWKDGGVCFIPKGGNVSHTVVETYPFPNQGVDWSHDGTVLMTLHNPSSVHLYSYMVIGEEISTSNIMQIELNDQITLWCKRLSYDKFKPSKISVTDDDSGVDESPFGSKESLAERRDEKSTVPKGTEFLFAGKSGTIYGVDNDRQRTIHKLDSEILFMGYCETISIIIVFTRDCFIFHLAKGTSEMRCAERVKVKLGGKSEKYSLELDDGILVMCYGEKEIRVWDLIKEENGTIALDVNKGFQPDETINVVTVNGKRGVITAATSLNNIAEWKRKRTDTNVESAWNLSPSTHVDSQVSLIRWSPILSTAALITEEDLVLIGENSLTVKMRGKMAAIQTSSNSFTLLHATSGVSQDLKLSIPSAKGICLGEKQLVVWNEDTVVTYDVQTSLATIQCTSFSCNTTSVAIVNQNLYCIEKDKIFARTLQGTLRQEISLPEIEGDPEILEVNRCWMAVATTNGFIRIYNLSAKDAQQEHNSKYIIENVKNFYKFHTIRINHTGNKVAVSYLEDVSTVAERLLVYDAELDAVSYFSFDRGMTDTQEYETQAELAHTSSGRPVTAAARKMAREQSRFQMMNHRPGAFEWDENDARYLVVECIHVEPESTDQRVLTAFVTSEHGIQLQGMQQKNLHCGKLVSVSVPNFYFVRKSGWDEEDNRDERTIGKTLVAKCLREFLGNENCDESTRKAMMDFSFYLTIGSMDAAFKAIQFIKSDSVWDHMASMSIKTRRLDVAMVCLGHMKNVRGARAVRRSQQNGENDSMKCAALAIELSMLEEALIIYAQNERYDLMNKLYQSQNMWSSAFEIAETKDRIHLRNTHYNYAKYLEARRDQASIEAAIENYEKAGVHAFEVFRMLKDYPKQIEQYVRRKREESLYSWWGAYLESVGELEGAISFYSSAKDYYCMVRVKCIQGKTDEAARLAEESKDKAACYLIGRMYENDGDVVKAVKFFTKARALSSAIRLAKEHDMKDRLANLCLMAGGSELVSAARYYEDLPGYAHKAVMLYHKAGMIGRALDLAFRTEQFSALDLITKDLDAGTDPKILRRAAEFFENNQNYEKAVNFLCLAKEFSGAVQLCKNRNVRVSDKFAELMTPTKDDMPNVQERKQVLETVAELCLQQGAYSAAAKKFTQAGDKLSAMRALLKSGDIQKIRFFANTARNKEIYILAANFLQTTDWQDNQQTMKDIETFYTKSQSFEHLGNFYKSVAIIEAEHLRTLDKSMGALEMAAVCVLEAEQKNMSTTGLDALKEDLKKYVVQLRKLQSVLEVMKNDAADGMRQLTTLAEESIDDDIVPCTRLFALIIEDHASRKNWKPAYRAITGLQKKVPNVDLETFVETSTLDKVCDEMRMERVTKKKKEEVESDGEEVDFSHSLRRQNVS</sequence>
<dbReference type="GO" id="GO:0006972">
    <property type="term" value="P:hyperosmotic response"/>
    <property type="evidence" value="ECO:0000315"/>
    <property type="project" value="WormBase"/>
</dbReference>
<evidence type="ECO:0000256" key="4">
    <source>
        <dbReference type="ARBA" id="ARBA00023069"/>
    </source>
</evidence>
<feature type="domain" description="IF140/IFT172/WDR19 TPR" evidence="11">
    <location>
        <begin position="759"/>
        <end position="1248"/>
    </location>
</feature>
<dbReference type="AGR" id="WB:WBGene00000490"/>
<accession>P90757</accession>
<keyword evidence="2" id="KW-0853">WD repeat</keyword>
<dbReference type="GO" id="GO:0035721">
    <property type="term" value="P:intraciliary retrograde transport"/>
    <property type="evidence" value="ECO:0000318"/>
    <property type="project" value="GO_Central"/>
</dbReference>
<dbReference type="GO" id="GO:0006979">
    <property type="term" value="P:response to oxidative stress"/>
    <property type="evidence" value="ECO:0000315"/>
    <property type="project" value="WormBase"/>
</dbReference>
<organism evidence="12 13">
    <name type="scientific">Caenorhabditis elegans</name>
    <dbReference type="NCBI Taxonomy" id="6239"/>
    <lineage>
        <taxon>Eukaryota</taxon>
        <taxon>Metazoa</taxon>
        <taxon>Ecdysozoa</taxon>
        <taxon>Nematoda</taxon>
        <taxon>Chromadorea</taxon>
        <taxon>Rhabditida</taxon>
        <taxon>Rhabditina</taxon>
        <taxon>Rhabditomorpha</taxon>
        <taxon>Rhabditoidea</taxon>
        <taxon>Rhabditidae</taxon>
        <taxon>Peloderinae</taxon>
        <taxon>Caenorhabditis</taxon>
    </lineage>
</organism>
<evidence type="ECO:0000256" key="3">
    <source>
        <dbReference type="ARBA" id="ARBA00022737"/>
    </source>
</evidence>
<keyword evidence="4" id="KW-0969">Cilium</keyword>
<dbReference type="GO" id="GO:0043053">
    <property type="term" value="P:dauer entry"/>
    <property type="evidence" value="ECO:0000316"/>
    <property type="project" value="UniProtKB"/>
</dbReference>
<feature type="region of interest" description="Disordered" evidence="7">
    <location>
        <begin position="1410"/>
        <end position="1437"/>
    </location>
</feature>
<protein>
    <submittedName>
        <fullName evidence="12">WD_REPEATS_REGION domain-containing protein</fullName>
    </submittedName>
</protein>
<dbReference type="PhylomeDB" id="P90757"/>
<evidence type="ECO:0000313" key="14">
    <source>
        <dbReference type="WormBase" id="C27A7.4"/>
    </source>
</evidence>
<evidence type="ECO:0000313" key="12">
    <source>
        <dbReference type="EMBL" id="CAB02787.5"/>
    </source>
</evidence>
<dbReference type="Pfam" id="PF23385">
    <property type="entry name" value="Beta-prop_IFT140_2nd"/>
    <property type="match status" value="1"/>
</dbReference>
<dbReference type="Gene3D" id="1.25.40.470">
    <property type="match status" value="2"/>
</dbReference>
<dbReference type="EMBL" id="BX284605">
    <property type="protein sequence ID" value="CAB02787.5"/>
    <property type="molecule type" value="Genomic_DNA"/>
</dbReference>
<dbReference type="eggNOG" id="KOG3617">
    <property type="taxonomic scope" value="Eukaryota"/>
</dbReference>
<name>P90757_CAEEL</name>
<dbReference type="GeneID" id="179666"/>
<dbReference type="GO" id="GO:0042073">
    <property type="term" value="P:intraciliary transport"/>
    <property type="evidence" value="ECO:0000250"/>
    <property type="project" value="WormBase"/>
</dbReference>
<dbReference type="Gene3D" id="2.130.10.10">
    <property type="entry name" value="YVTN repeat-like/Quinoprotein amine dehydrogenase"/>
    <property type="match status" value="2"/>
</dbReference>
<dbReference type="InterPro" id="IPR056156">
    <property type="entry name" value="TPR_IF140_C"/>
</dbReference>
<dbReference type="STRING" id="6239.C27A7.4.1"/>
<evidence type="ECO:0000256" key="7">
    <source>
        <dbReference type="SAM" id="MobiDB-lite"/>
    </source>
</evidence>
<dbReference type="GO" id="GO:0060271">
    <property type="term" value="P:cilium assembly"/>
    <property type="evidence" value="ECO:0000316"/>
    <property type="project" value="UniProtKB"/>
</dbReference>
<evidence type="ECO:0000256" key="5">
    <source>
        <dbReference type="ARBA" id="ARBA00023273"/>
    </source>
</evidence>
<feature type="compositionally biased region" description="Basic and acidic residues" evidence="7">
    <location>
        <begin position="174"/>
        <end position="183"/>
    </location>
</feature>
<gene>
    <name evidence="12 14" type="primary">che-11</name>
    <name evidence="14" type="ORF">C27A7.4</name>
    <name evidence="12" type="ORF">CELE_C27A7.4</name>
</gene>
<dbReference type="GO" id="GO:0097730">
    <property type="term" value="C:non-motile cilium"/>
    <property type="evidence" value="ECO:0000314"/>
    <property type="project" value="UniProtKB"/>
</dbReference>
<evidence type="ECO:0000259" key="10">
    <source>
        <dbReference type="Pfam" id="PF24760"/>
    </source>
</evidence>
<dbReference type="OrthoDB" id="10258787at2759"/>
<dbReference type="Pfam" id="PF24762">
    <property type="entry name" value="TPR_IF140-IFT172"/>
    <property type="match status" value="1"/>
</dbReference>
<dbReference type="PANTHER" id="PTHR15722">
    <property type="entry name" value="IFT140/172-RELATED"/>
    <property type="match status" value="1"/>
</dbReference>
<dbReference type="InterPro" id="IPR011990">
    <property type="entry name" value="TPR-like_helical_dom_sf"/>
</dbReference>
<dbReference type="CTD" id="179666"/>
<dbReference type="InterPro" id="IPR015943">
    <property type="entry name" value="WD40/YVTN_repeat-like_dom_sf"/>
</dbReference>
<dbReference type="FunFam" id="1.25.40.470:FF:000042">
    <property type="entry name" value="CRE-CHE-11 protein"/>
    <property type="match status" value="1"/>
</dbReference>
<evidence type="ECO:0000256" key="1">
    <source>
        <dbReference type="ARBA" id="ARBA00004138"/>
    </source>
</evidence>
<feature type="coiled-coil region" evidence="6">
    <location>
        <begin position="1303"/>
        <end position="1330"/>
    </location>
</feature>
<reference evidence="12 13" key="1">
    <citation type="journal article" date="1998" name="Science">
        <title>Genome sequence of the nematode C. elegans: a platform for investigating biology.</title>
        <authorList>
            <consortium name="The C. elegans sequencing consortium"/>
            <person name="Sulson J.E."/>
            <person name="Waterston R."/>
        </authorList>
    </citation>
    <scope>NUCLEOTIDE SEQUENCE [LARGE SCALE GENOMIC DNA]</scope>
    <source>
        <strain evidence="12 13">Bristol N2</strain>
    </source>
</reference>